<keyword evidence="3" id="KW-1185">Reference proteome</keyword>
<gene>
    <name evidence="2" type="ORF">NCTC1934_02424</name>
</gene>
<feature type="chain" id="PRO_5016821689" evidence="1">
    <location>
        <begin position="33"/>
        <end position="271"/>
    </location>
</feature>
<dbReference type="InterPro" id="IPR007788">
    <property type="entry name" value="QCT"/>
</dbReference>
<dbReference type="Gene3D" id="2.130.10.10">
    <property type="entry name" value="YVTN repeat-like/Quinoprotein amine dehydrogenase"/>
    <property type="match status" value="1"/>
</dbReference>
<organism evidence="2 3">
    <name type="scientific">Nocardia otitidiscaviarum</name>
    <dbReference type="NCBI Taxonomy" id="1823"/>
    <lineage>
        <taxon>Bacteria</taxon>
        <taxon>Bacillati</taxon>
        <taxon>Actinomycetota</taxon>
        <taxon>Actinomycetes</taxon>
        <taxon>Mycobacteriales</taxon>
        <taxon>Nocardiaceae</taxon>
        <taxon>Nocardia</taxon>
    </lineage>
</organism>
<evidence type="ECO:0000313" key="3">
    <source>
        <dbReference type="Proteomes" id="UP000255467"/>
    </source>
</evidence>
<dbReference type="AlphaFoldDB" id="A0A378YI08"/>
<dbReference type="PROSITE" id="PS51257">
    <property type="entry name" value="PROKAR_LIPOPROTEIN"/>
    <property type="match status" value="1"/>
</dbReference>
<dbReference type="PANTHER" id="PTHR31270:SF1">
    <property type="entry name" value="GLUTAMINYL-PEPTIDE CYCLOTRANSFERASE"/>
    <property type="match status" value="1"/>
</dbReference>
<proteinExistence type="predicted"/>
<dbReference type="GO" id="GO:0016603">
    <property type="term" value="F:glutaminyl-peptide cyclotransferase activity"/>
    <property type="evidence" value="ECO:0007669"/>
    <property type="project" value="InterPro"/>
</dbReference>
<dbReference type="STRING" id="1406858.GCA_000710895_02262"/>
<dbReference type="InterPro" id="IPR011044">
    <property type="entry name" value="Quino_amine_DH_bsu"/>
</dbReference>
<protein>
    <submittedName>
        <fullName evidence="2">Glutamine cyclotransferase</fullName>
    </submittedName>
</protein>
<dbReference type="OrthoDB" id="9783700at2"/>
<keyword evidence="2" id="KW-0808">Transferase</keyword>
<evidence type="ECO:0000313" key="2">
    <source>
        <dbReference type="EMBL" id="SUA76180.1"/>
    </source>
</evidence>
<keyword evidence="1" id="KW-0732">Signal</keyword>
<accession>A0A378YI08</accession>
<dbReference type="Pfam" id="PF05096">
    <property type="entry name" value="Glu_cyclase_2"/>
    <property type="match status" value="1"/>
</dbReference>
<evidence type="ECO:0000256" key="1">
    <source>
        <dbReference type="SAM" id="SignalP"/>
    </source>
</evidence>
<dbReference type="SUPFAM" id="SSF50969">
    <property type="entry name" value="YVTN repeat-like/Quinoprotein amine dehydrogenase"/>
    <property type="match status" value="1"/>
</dbReference>
<feature type="signal peptide" evidence="1">
    <location>
        <begin position="1"/>
        <end position="32"/>
    </location>
</feature>
<dbReference type="RefSeq" id="WP_039809376.1">
    <property type="nucleotide sequence ID" value="NZ_JADLRH010000001.1"/>
</dbReference>
<name>A0A378YI08_9NOCA</name>
<sequence>MERKHRAPVVTGLFGRRIAVFLAATALFGAAAACGAAEPDDAPRLRAEVVATRPHDPALFTQGLEIHDGVLYESTGLPGESLVRTSDLATGAEHARADLPAPLFGEGITRAGDVLWQLTYTEGVAIARDARTLTELRRTDYEGEGWGLCTRGDRIVMSNGTATLTFRDPETFAPVGEVTLASRGDTRLNELDCAPDGSVYANAWPTDTILRIDPETGTVLAVIDASGLLPRSARTPSSDVLNGIAHIPGTDRFLLTGKKWPTSFEVRFVPE</sequence>
<dbReference type="Proteomes" id="UP000255467">
    <property type="component" value="Unassembled WGS sequence"/>
</dbReference>
<dbReference type="PANTHER" id="PTHR31270">
    <property type="entry name" value="GLUTAMINYL-PEPTIDE CYCLOTRANSFERASE"/>
    <property type="match status" value="1"/>
</dbReference>
<dbReference type="EMBL" id="UGRY01000002">
    <property type="protein sequence ID" value="SUA76180.1"/>
    <property type="molecule type" value="Genomic_DNA"/>
</dbReference>
<reference evidence="2 3" key="1">
    <citation type="submission" date="2018-06" db="EMBL/GenBank/DDBJ databases">
        <authorList>
            <consortium name="Pathogen Informatics"/>
            <person name="Doyle S."/>
        </authorList>
    </citation>
    <scope>NUCLEOTIDE SEQUENCE [LARGE SCALE GENOMIC DNA]</scope>
    <source>
        <strain evidence="2 3">NCTC1934</strain>
    </source>
</reference>
<dbReference type="InterPro" id="IPR015943">
    <property type="entry name" value="WD40/YVTN_repeat-like_dom_sf"/>
</dbReference>